<feature type="compositionally biased region" description="Basic residues" evidence="1">
    <location>
        <begin position="488"/>
        <end position="506"/>
    </location>
</feature>
<dbReference type="KEGG" id="clec:112126466"/>
<feature type="compositionally biased region" description="Basic and acidic residues" evidence="1">
    <location>
        <begin position="989"/>
        <end position="1008"/>
    </location>
</feature>
<feature type="compositionally biased region" description="Basic and acidic residues" evidence="1">
    <location>
        <begin position="858"/>
        <end position="871"/>
    </location>
</feature>
<feature type="compositionally biased region" description="Basic and acidic residues" evidence="1">
    <location>
        <begin position="234"/>
        <end position="251"/>
    </location>
</feature>
<feature type="region of interest" description="Disordered" evidence="1">
    <location>
        <begin position="73"/>
        <end position="155"/>
    </location>
</feature>
<dbReference type="AlphaFoldDB" id="A0A8I6SCY2"/>
<feature type="region of interest" description="Disordered" evidence="1">
    <location>
        <begin position="452"/>
        <end position="511"/>
    </location>
</feature>
<feature type="compositionally biased region" description="Polar residues" evidence="1">
    <location>
        <begin position="185"/>
        <end position="196"/>
    </location>
</feature>
<dbReference type="RefSeq" id="XP_024081353.1">
    <property type="nucleotide sequence ID" value="XM_024225585.1"/>
</dbReference>
<protein>
    <submittedName>
        <fullName evidence="2">Uncharacterized protein</fullName>
    </submittedName>
</protein>
<proteinExistence type="predicted"/>
<evidence type="ECO:0000313" key="2">
    <source>
        <dbReference type="EnsemblMetazoa" id="XP_024081353.1"/>
    </source>
</evidence>
<dbReference type="GeneID" id="112126466"/>
<dbReference type="EnsemblMetazoa" id="XM_024225585.1">
    <property type="protein sequence ID" value="XP_024081353.1"/>
    <property type="gene ID" value="LOC112126466"/>
</dbReference>
<feature type="region of interest" description="Disordered" evidence="1">
    <location>
        <begin position="989"/>
        <end position="1021"/>
    </location>
</feature>
<feature type="region of interest" description="Disordered" evidence="1">
    <location>
        <begin position="825"/>
        <end position="966"/>
    </location>
</feature>
<feature type="region of interest" description="Disordered" evidence="1">
    <location>
        <begin position="635"/>
        <end position="696"/>
    </location>
</feature>
<evidence type="ECO:0000313" key="3">
    <source>
        <dbReference type="Proteomes" id="UP000494040"/>
    </source>
</evidence>
<feature type="compositionally biased region" description="Polar residues" evidence="1">
    <location>
        <begin position="142"/>
        <end position="155"/>
    </location>
</feature>
<feature type="compositionally biased region" description="Basic and acidic residues" evidence="1">
    <location>
        <begin position="888"/>
        <end position="908"/>
    </location>
</feature>
<keyword evidence="3" id="KW-1185">Reference proteome</keyword>
<feature type="compositionally biased region" description="Basic and acidic residues" evidence="1">
    <location>
        <begin position="926"/>
        <end position="948"/>
    </location>
</feature>
<feature type="compositionally biased region" description="Polar residues" evidence="1">
    <location>
        <begin position="102"/>
        <end position="122"/>
    </location>
</feature>
<feature type="compositionally biased region" description="Low complexity" evidence="1">
    <location>
        <begin position="663"/>
        <end position="675"/>
    </location>
</feature>
<feature type="compositionally biased region" description="Polar residues" evidence="1">
    <location>
        <begin position="915"/>
        <end position="925"/>
    </location>
</feature>
<reference evidence="2" key="1">
    <citation type="submission" date="2022-01" db="UniProtKB">
        <authorList>
            <consortium name="EnsemblMetazoa"/>
        </authorList>
    </citation>
    <scope>IDENTIFICATION</scope>
</reference>
<feature type="region of interest" description="Disordered" evidence="1">
    <location>
        <begin position="167"/>
        <end position="207"/>
    </location>
</feature>
<feature type="compositionally biased region" description="Basic and acidic residues" evidence="1">
    <location>
        <begin position="956"/>
        <end position="966"/>
    </location>
</feature>
<dbReference type="Proteomes" id="UP000494040">
    <property type="component" value="Unassembled WGS sequence"/>
</dbReference>
<feature type="region of interest" description="Disordered" evidence="1">
    <location>
        <begin position="765"/>
        <end position="812"/>
    </location>
</feature>
<organism evidence="2 3">
    <name type="scientific">Cimex lectularius</name>
    <name type="common">Bed bug</name>
    <name type="synonym">Acanthia lectularia</name>
    <dbReference type="NCBI Taxonomy" id="79782"/>
    <lineage>
        <taxon>Eukaryota</taxon>
        <taxon>Metazoa</taxon>
        <taxon>Ecdysozoa</taxon>
        <taxon>Arthropoda</taxon>
        <taxon>Hexapoda</taxon>
        <taxon>Insecta</taxon>
        <taxon>Pterygota</taxon>
        <taxon>Neoptera</taxon>
        <taxon>Paraneoptera</taxon>
        <taxon>Hemiptera</taxon>
        <taxon>Heteroptera</taxon>
        <taxon>Panheteroptera</taxon>
        <taxon>Cimicomorpha</taxon>
        <taxon>Cimicidae</taxon>
        <taxon>Cimex</taxon>
    </lineage>
</organism>
<feature type="compositionally biased region" description="Basic and acidic residues" evidence="1">
    <location>
        <begin position="770"/>
        <end position="810"/>
    </location>
</feature>
<feature type="region of interest" description="Disordered" evidence="1">
    <location>
        <begin position="567"/>
        <end position="601"/>
    </location>
</feature>
<name>A0A8I6SCY2_CIMLE</name>
<accession>A0A8I6SCY2</accession>
<feature type="compositionally biased region" description="Basic and acidic residues" evidence="1">
    <location>
        <begin position="475"/>
        <end position="484"/>
    </location>
</feature>
<sequence>METPLQLLIVSNDQQSKLPTVNTIEQLTNRPTALSCHTIQKGDAAPVVPSCEKESSENACNKIPSSIENKQIGQESFEKESTIPKLNVPQEEETKVTEECTPEQNNSSTVNFKERLSLSSPRRGSHVRTLEFNTPPKGINTRKANTSPKNSAKNRNVTQRLLRNFRRGGLFNSPSPTKSHEHVQNTESQSQCQVEQTVKPKKPNAWDSDLRVYTENEDIPTSVGLQRKRSANTKGKDKLTCTDKISDKTDKPTPSNTYLCRIEEEGLNESSRCSLDGEDTPSKSNISTLENEKTVVQSEISCVDGDFLNTHSANSDVKSTNEDNACHTPPDCLSPAHHLSLKNNTSLLASCTKSPGSSLESTLIKECARIENLNTNMLENEGLNKVNEKQHTFTTPFKIEQDVKMMSKNELYKFQTPAKTLLTPNSKQTVEMTPISQIRWEINELGKTKLVTPTLPQTPKDEVHLDEEVSPPSDKMTDISKESTVKVTKGKPKTVTKKTQRTKIQKKPSPNSTVVAVELGAKAKLKKCTKNRNIQEKDFDVEKTIKKCLKQAKNIIYGKGKGTPCNLSSETKEDDKSCGMKTRSRKAQTVNKSPTGIHDKSIPENVDEIESAKLPHQLKDPELVPKNVTRQIDIADEESGGSFPHLYLSEDEVTPTDSSQRISNVQVVSESSSVSKKIPSCHQNEKSSPCPSNDKKVTGENHEILLKNKLLVDNKTNNNIIVKNNIRNHIENFKYTFSVIDEDSGEYVSKDLKISPFLDLFELPPTNETRPSKYSDENKNKTKEEEVTKSKSSHQKEHVESNKKQEKRSFNFELSSDIDKRRRVRSSCSSNEEFDTQRRKRQCLSRSSYKEAYSQSARRKDYDRHFKERVPYSRRRDKTPFSSRRPRYSRDVEDSRKHSKSWSDERNDYRRKKSYNSPYKGNSSDWHLKDNFEEDAYNKSKDGRKTKPSEYYSKYPENRRSEKEDLLQLKSKEIQEIINQNKELNRRLQELEGNNKAHKQNESCKEEGELSDTTCSVSPKRKKPYSIFSNKKLSLVHSSSVAEDCRTTLLKELDVDSFLSIVHGSDENKPI</sequence>
<evidence type="ECO:0000256" key="1">
    <source>
        <dbReference type="SAM" id="MobiDB-lite"/>
    </source>
</evidence>
<feature type="region of interest" description="Disordered" evidence="1">
    <location>
        <begin position="221"/>
        <end position="253"/>
    </location>
</feature>